<dbReference type="Proteomes" id="UP001163603">
    <property type="component" value="Chromosome 8"/>
</dbReference>
<name>A0ACC0Y6G2_9ROSI</name>
<protein>
    <submittedName>
        <fullName evidence="1">Uncharacterized protein</fullName>
    </submittedName>
</protein>
<keyword evidence="2" id="KW-1185">Reference proteome</keyword>
<organism evidence="1 2">
    <name type="scientific">Pistacia integerrima</name>
    <dbReference type="NCBI Taxonomy" id="434235"/>
    <lineage>
        <taxon>Eukaryota</taxon>
        <taxon>Viridiplantae</taxon>
        <taxon>Streptophyta</taxon>
        <taxon>Embryophyta</taxon>
        <taxon>Tracheophyta</taxon>
        <taxon>Spermatophyta</taxon>
        <taxon>Magnoliopsida</taxon>
        <taxon>eudicotyledons</taxon>
        <taxon>Gunneridae</taxon>
        <taxon>Pentapetalae</taxon>
        <taxon>rosids</taxon>
        <taxon>malvids</taxon>
        <taxon>Sapindales</taxon>
        <taxon>Anacardiaceae</taxon>
        <taxon>Pistacia</taxon>
    </lineage>
</organism>
<proteinExistence type="predicted"/>
<evidence type="ECO:0000313" key="2">
    <source>
        <dbReference type="Proteomes" id="UP001163603"/>
    </source>
</evidence>
<reference evidence="2" key="1">
    <citation type="journal article" date="2023" name="G3 (Bethesda)">
        <title>Genome assembly and association tests identify interacting loci associated with vigor, precocity, and sex in interspecific pistachio rootstocks.</title>
        <authorList>
            <person name="Palmer W."/>
            <person name="Jacygrad E."/>
            <person name="Sagayaradj S."/>
            <person name="Cavanaugh K."/>
            <person name="Han R."/>
            <person name="Bertier L."/>
            <person name="Beede B."/>
            <person name="Kafkas S."/>
            <person name="Golino D."/>
            <person name="Preece J."/>
            <person name="Michelmore R."/>
        </authorList>
    </citation>
    <scope>NUCLEOTIDE SEQUENCE [LARGE SCALE GENOMIC DNA]</scope>
</reference>
<gene>
    <name evidence="1" type="ORF">Pint_13621</name>
</gene>
<accession>A0ACC0Y6G2</accession>
<sequence>MAELLLGVSQSSLRLLQPKLGLSSRASALRHRSNISYQRLDISSKRIATVTGIVSSDSKSSTILSKSVDTVKDGSEIVPEIGGGGGGGEKFGSGGGGGGGGGGGEGKNEGEGESSDESENKKMGMSMSQKLTLGYAAHLLEHISVISLKPFTFLLSTGLLDVLTVTIMGGLMGYLKSGSQKSLLAGGVSASLLYYVYTELPTKPVLASSIGLGLSAALLVVMGSRFKKSGKVFPAGVVSLLSLVMTGGYLHGIMRSMH</sequence>
<evidence type="ECO:0000313" key="1">
    <source>
        <dbReference type="EMBL" id="KAJ0030199.1"/>
    </source>
</evidence>
<comment type="caution">
    <text evidence="1">The sequence shown here is derived from an EMBL/GenBank/DDBJ whole genome shotgun (WGS) entry which is preliminary data.</text>
</comment>
<dbReference type="EMBL" id="CM047743">
    <property type="protein sequence ID" value="KAJ0030199.1"/>
    <property type="molecule type" value="Genomic_DNA"/>
</dbReference>